<dbReference type="Pfam" id="PF08899">
    <property type="entry name" value="DUF1844"/>
    <property type="match status" value="1"/>
</dbReference>
<dbReference type="RefSeq" id="WP_145199279.1">
    <property type="nucleotide sequence ID" value="NZ_CP036434.1"/>
</dbReference>
<dbReference type="OrthoDB" id="9799618at2"/>
<protein>
    <recommendedName>
        <fullName evidence="3">DUF1844 domain-containing protein</fullName>
    </recommendedName>
</protein>
<evidence type="ECO:0000313" key="1">
    <source>
        <dbReference type="EMBL" id="QDV07778.1"/>
    </source>
</evidence>
<reference evidence="1 2" key="1">
    <citation type="submission" date="2019-02" db="EMBL/GenBank/DDBJ databases">
        <title>Deep-cultivation of Planctomycetes and their phenomic and genomic characterization uncovers novel biology.</title>
        <authorList>
            <person name="Wiegand S."/>
            <person name="Jogler M."/>
            <person name="Boedeker C."/>
            <person name="Pinto D."/>
            <person name="Vollmers J."/>
            <person name="Rivas-Marin E."/>
            <person name="Kohn T."/>
            <person name="Peeters S.H."/>
            <person name="Heuer A."/>
            <person name="Rast P."/>
            <person name="Oberbeckmann S."/>
            <person name="Bunk B."/>
            <person name="Jeske O."/>
            <person name="Meyerdierks A."/>
            <person name="Storesund J.E."/>
            <person name="Kallscheuer N."/>
            <person name="Luecker S."/>
            <person name="Lage O.M."/>
            <person name="Pohl T."/>
            <person name="Merkel B.J."/>
            <person name="Hornburger P."/>
            <person name="Mueller R.-W."/>
            <person name="Bruemmer F."/>
            <person name="Labrenz M."/>
            <person name="Spormann A.M."/>
            <person name="Op den Camp H."/>
            <person name="Overmann J."/>
            <person name="Amann R."/>
            <person name="Jetten M.S.M."/>
            <person name="Mascher T."/>
            <person name="Medema M.H."/>
            <person name="Devos D.P."/>
            <person name="Kaster A.-K."/>
            <person name="Ovreas L."/>
            <person name="Rohde M."/>
            <person name="Galperin M.Y."/>
            <person name="Jogler C."/>
        </authorList>
    </citation>
    <scope>NUCLEOTIDE SEQUENCE [LARGE SCALE GENOMIC DNA]</scope>
    <source>
        <strain evidence="1 2">Poly30</strain>
    </source>
</reference>
<dbReference type="EMBL" id="CP036434">
    <property type="protein sequence ID" value="QDV07778.1"/>
    <property type="molecule type" value="Genomic_DNA"/>
</dbReference>
<proteinExistence type="predicted"/>
<dbReference type="AlphaFoldDB" id="A0A518EUQ2"/>
<name>A0A518EUQ2_9BACT</name>
<gene>
    <name evidence="1" type="ORF">Poly30_33110</name>
</gene>
<dbReference type="Proteomes" id="UP000320390">
    <property type="component" value="Chromosome"/>
</dbReference>
<evidence type="ECO:0000313" key="2">
    <source>
        <dbReference type="Proteomes" id="UP000320390"/>
    </source>
</evidence>
<sequence>MTEETKTAADVPLPGGEFRLFITRLAYQLMMSCGLLENPMTGKRDVHADNARMLIADLRMLQSKTVGNLDEDEQAHIDKVLNDLGPVVERL</sequence>
<evidence type="ECO:0008006" key="3">
    <source>
        <dbReference type="Google" id="ProtNLM"/>
    </source>
</evidence>
<organism evidence="1 2">
    <name type="scientific">Saltatorellus ferox</name>
    <dbReference type="NCBI Taxonomy" id="2528018"/>
    <lineage>
        <taxon>Bacteria</taxon>
        <taxon>Pseudomonadati</taxon>
        <taxon>Planctomycetota</taxon>
        <taxon>Planctomycetia</taxon>
        <taxon>Planctomycetia incertae sedis</taxon>
        <taxon>Saltatorellus</taxon>
    </lineage>
</organism>
<keyword evidence="2" id="KW-1185">Reference proteome</keyword>
<accession>A0A518EUQ2</accession>
<dbReference type="InterPro" id="IPR014995">
    <property type="entry name" value="DUF1844"/>
</dbReference>